<dbReference type="PROSITE" id="PS51482">
    <property type="entry name" value="DEGV"/>
    <property type="match status" value="1"/>
</dbReference>
<dbReference type="Pfam" id="PF02645">
    <property type="entry name" value="DegV"/>
    <property type="match status" value="1"/>
</dbReference>
<dbReference type="Gene3D" id="3.40.50.10170">
    <property type="match status" value="1"/>
</dbReference>
<evidence type="ECO:0000256" key="1">
    <source>
        <dbReference type="ARBA" id="ARBA00023121"/>
    </source>
</evidence>
<comment type="caution">
    <text evidence="2">The sequence shown here is derived from an EMBL/GenBank/DDBJ whole genome shotgun (WGS) entry which is preliminary data.</text>
</comment>
<dbReference type="NCBIfam" id="TIGR00762">
    <property type="entry name" value="DegV"/>
    <property type="match status" value="1"/>
</dbReference>
<dbReference type="EMBL" id="DVJK01000004">
    <property type="protein sequence ID" value="HIS65958.1"/>
    <property type="molecule type" value="Genomic_DNA"/>
</dbReference>
<keyword evidence="1" id="KW-0446">Lipid-binding</keyword>
<gene>
    <name evidence="2" type="ORF">IAC18_00210</name>
</gene>
<organism evidence="2 3">
    <name type="scientific">Candidatus Scatomorpha merdipullorum</name>
    <dbReference type="NCBI Taxonomy" id="2840927"/>
    <lineage>
        <taxon>Bacteria</taxon>
        <taxon>Bacillati</taxon>
        <taxon>Bacillota</taxon>
        <taxon>Clostridia</taxon>
        <taxon>Eubacteriales</taxon>
        <taxon>Candidatus Scatomorpha</taxon>
    </lineage>
</organism>
<dbReference type="InterPro" id="IPR050270">
    <property type="entry name" value="DegV_domain_contain"/>
</dbReference>
<dbReference type="InterPro" id="IPR043168">
    <property type="entry name" value="DegV_C"/>
</dbReference>
<dbReference type="GO" id="GO:0008289">
    <property type="term" value="F:lipid binding"/>
    <property type="evidence" value="ECO:0007669"/>
    <property type="project" value="UniProtKB-KW"/>
</dbReference>
<accession>A0A9D1FBQ2</accession>
<dbReference type="SUPFAM" id="SSF82549">
    <property type="entry name" value="DAK1/DegV-like"/>
    <property type="match status" value="1"/>
</dbReference>
<reference evidence="2" key="1">
    <citation type="submission" date="2020-10" db="EMBL/GenBank/DDBJ databases">
        <authorList>
            <person name="Gilroy R."/>
        </authorList>
    </citation>
    <scope>NUCLEOTIDE SEQUENCE</scope>
    <source>
        <strain evidence="2">ChiHjej10B9-9673</strain>
    </source>
</reference>
<dbReference type="AlphaFoldDB" id="A0A9D1FBQ2"/>
<dbReference type="PANTHER" id="PTHR33434:SF2">
    <property type="entry name" value="FATTY ACID-BINDING PROTEIN TM_1468"/>
    <property type="match status" value="1"/>
</dbReference>
<proteinExistence type="predicted"/>
<sequence>MALRILVDSTFDFTPEQLELTGIEVVRLHVNFGGEDFVDGVDITPEGFYERLIESDALPTTSQAAPADFAEAFERLTANGDELVCLTISSKLSGTYQSAMIAAADFEGRVRVVDTLNVALGAQILARYALRLASGGRGLDEVADELERVKGRVHIIALLDTLEYLKRGGRISAAAAAVGGAFSIKPVITVRDGAVAVIGKARGSKNGENLLSQLIEKHGVDFTMPYVLGYTGLSDALLQKYKADSARLWVGYAKDLPVSIVGSVVGTHAGPGAIAVAFFGKE</sequence>
<protein>
    <submittedName>
        <fullName evidence="2">DegV family protein</fullName>
    </submittedName>
</protein>
<dbReference type="PANTHER" id="PTHR33434">
    <property type="entry name" value="DEGV DOMAIN-CONTAINING PROTEIN DR_1986-RELATED"/>
    <property type="match status" value="1"/>
</dbReference>
<dbReference type="Proteomes" id="UP000824001">
    <property type="component" value="Unassembled WGS sequence"/>
</dbReference>
<evidence type="ECO:0000313" key="3">
    <source>
        <dbReference type="Proteomes" id="UP000824001"/>
    </source>
</evidence>
<name>A0A9D1FBQ2_9FIRM</name>
<dbReference type="InterPro" id="IPR003797">
    <property type="entry name" value="DegV"/>
</dbReference>
<evidence type="ECO:0000313" key="2">
    <source>
        <dbReference type="EMBL" id="HIS65958.1"/>
    </source>
</evidence>
<dbReference type="Gene3D" id="3.30.1180.10">
    <property type="match status" value="1"/>
</dbReference>
<reference evidence="2" key="2">
    <citation type="journal article" date="2021" name="PeerJ">
        <title>Extensive microbial diversity within the chicken gut microbiome revealed by metagenomics and culture.</title>
        <authorList>
            <person name="Gilroy R."/>
            <person name="Ravi A."/>
            <person name="Getino M."/>
            <person name="Pursley I."/>
            <person name="Horton D.L."/>
            <person name="Alikhan N.F."/>
            <person name="Baker D."/>
            <person name="Gharbi K."/>
            <person name="Hall N."/>
            <person name="Watson M."/>
            <person name="Adriaenssens E.M."/>
            <person name="Foster-Nyarko E."/>
            <person name="Jarju S."/>
            <person name="Secka A."/>
            <person name="Antonio M."/>
            <person name="Oren A."/>
            <person name="Chaudhuri R.R."/>
            <person name="La Ragione R."/>
            <person name="Hildebrand F."/>
            <person name="Pallen M.J."/>
        </authorList>
    </citation>
    <scope>NUCLEOTIDE SEQUENCE</scope>
    <source>
        <strain evidence="2">ChiHjej10B9-9673</strain>
    </source>
</reference>